<organism evidence="12 13">
    <name type="scientific">Dielma fastidiosa</name>
    <dbReference type="NCBI Taxonomy" id="1034346"/>
    <lineage>
        <taxon>Bacteria</taxon>
        <taxon>Bacillati</taxon>
        <taxon>Bacillota</taxon>
        <taxon>Erysipelotrichia</taxon>
        <taxon>Erysipelotrichales</taxon>
        <taxon>Erysipelotrichaceae</taxon>
        <taxon>Dielma</taxon>
    </lineage>
</organism>
<comment type="function">
    <text evidence="11">Key component of the proton channel; it plays a direct role in the translocation of protons across the membrane.</text>
</comment>
<dbReference type="GeneID" id="94440479"/>
<dbReference type="InterPro" id="IPR000568">
    <property type="entry name" value="ATP_synth_F0_asu"/>
</dbReference>
<evidence type="ECO:0000256" key="10">
    <source>
        <dbReference type="ARBA" id="ARBA00023310"/>
    </source>
</evidence>
<name>A0A318KNB0_9FIRM</name>
<proteinExistence type="inferred from homology"/>
<feature type="transmembrane region" description="Helical" evidence="11">
    <location>
        <begin position="208"/>
        <end position="230"/>
    </location>
</feature>
<dbReference type="GO" id="GO:0042777">
    <property type="term" value="P:proton motive force-driven plasma membrane ATP synthesis"/>
    <property type="evidence" value="ECO:0007669"/>
    <property type="project" value="TreeGrafter"/>
</dbReference>
<accession>A0A318KNB0</accession>
<keyword evidence="13" id="KW-1185">Reference proteome</keyword>
<dbReference type="Proteomes" id="UP000247612">
    <property type="component" value="Unassembled WGS sequence"/>
</dbReference>
<dbReference type="InterPro" id="IPR045082">
    <property type="entry name" value="ATP_syn_F0_a_bact/chloroplast"/>
</dbReference>
<keyword evidence="4 11" id="KW-0138">CF(0)</keyword>
<protein>
    <recommendedName>
        <fullName evidence="11">ATP synthase subunit a</fullName>
    </recommendedName>
    <alternativeName>
        <fullName evidence="11">ATP synthase F0 sector subunit a</fullName>
    </alternativeName>
    <alternativeName>
        <fullName evidence="11">F-ATPase subunit 6</fullName>
    </alternativeName>
</protein>
<dbReference type="CDD" id="cd00310">
    <property type="entry name" value="ATP-synt_Fo_a_6"/>
    <property type="match status" value="1"/>
</dbReference>
<feature type="transmembrane region" description="Helical" evidence="11">
    <location>
        <begin position="145"/>
        <end position="168"/>
    </location>
</feature>
<dbReference type="RefSeq" id="WP_022937292.1">
    <property type="nucleotide sequence ID" value="NZ_CABKRQ010000002.1"/>
</dbReference>
<evidence type="ECO:0000256" key="1">
    <source>
        <dbReference type="ARBA" id="ARBA00004141"/>
    </source>
</evidence>
<feature type="transmembrane region" description="Helical" evidence="11">
    <location>
        <begin position="82"/>
        <end position="103"/>
    </location>
</feature>
<evidence type="ECO:0000256" key="7">
    <source>
        <dbReference type="ARBA" id="ARBA00022989"/>
    </source>
</evidence>
<feature type="transmembrane region" description="Helical" evidence="11">
    <location>
        <begin position="180"/>
        <end position="202"/>
    </location>
</feature>
<evidence type="ECO:0000256" key="5">
    <source>
        <dbReference type="ARBA" id="ARBA00022692"/>
    </source>
</evidence>
<keyword evidence="11" id="KW-1003">Cell membrane</keyword>
<feature type="transmembrane region" description="Helical" evidence="11">
    <location>
        <begin position="51"/>
        <end position="70"/>
    </location>
</feature>
<dbReference type="InterPro" id="IPR035908">
    <property type="entry name" value="F0_ATP_A_sf"/>
</dbReference>
<dbReference type="PROSITE" id="PS00449">
    <property type="entry name" value="ATPASE_A"/>
    <property type="match status" value="1"/>
</dbReference>
<dbReference type="SUPFAM" id="SSF81336">
    <property type="entry name" value="F1F0 ATP synthase subunit A"/>
    <property type="match status" value="1"/>
</dbReference>
<dbReference type="GO" id="GO:0046933">
    <property type="term" value="F:proton-transporting ATP synthase activity, rotational mechanism"/>
    <property type="evidence" value="ECO:0007669"/>
    <property type="project" value="UniProtKB-UniRule"/>
</dbReference>
<dbReference type="AlphaFoldDB" id="A0A318KNB0"/>
<evidence type="ECO:0000313" key="12">
    <source>
        <dbReference type="EMBL" id="PXX77156.1"/>
    </source>
</evidence>
<dbReference type="GO" id="GO:0005886">
    <property type="term" value="C:plasma membrane"/>
    <property type="evidence" value="ECO:0007669"/>
    <property type="project" value="UniProtKB-SubCell"/>
</dbReference>
<evidence type="ECO:0000256" key="8">
    <source>
        <dbReference type="ARBA" id="ARBA00023065"/>
    </source>
</evidence>
<keyword evidence="3 11" id="KW-0813">Transport</keyword>
<gene>
    <name evidence="11" type="primary">atpB</name>
    <name evidence="12" type="ORF">DES51_11296</name>
</gene>
<dbReference type="EMBL" id="QJKH01000012">
    <property type="protein sequence ID" value="PXX77156.1"/>
    <property type="molecule type" value="Genomic_DNA"/>
</dbReference>
<keyword evidence="8 11" id="KW-0406">Ion transport</keyword>
<dbReference type="InterPro" id="IPR023011">
    <property type="entry name" value="ATP_synth_F0_asu_AS"/>
</dbReference>
<evidence type="ECO:0000256" key="4">
    <source>
        <dbReference type="ARBA" id="ARBA00022547"/>
    </source>
</evidence>
<comment type="similarity">
    <text evidence="2 11">Belongs to the ATPase A chain family.</text>
</comment>
<evidence type="ECO:0000256" key="11">
    <source>
        <dbReference type="HAMAP-Rule" id="MF_01393"/>
    </source>
</evidence>
<reference evidence="12 13" key="1">
    <citation type="submission" date="2018-05" db="EMBL/GenBank/DDBJ databases">
        <title>Genomic Encyclopedia of Type Strains, Phase IV (KMG-IV): sequencing the most valuable type-strain genomes for metagenomic binning, comparative biology and taxonomic classification.</title>
        <authorList>
            <person name="Goeker M."/>
        </authorList>
    </citation>
    <scope>NUCLEOTIDE SEQUENCE [LARGE SCALE GENOMIC DNA]</scope>
    <source>
        <strain evidence="12 13">JC118</strain>
    </source>
</reference>
<dbReference type="Pfam" id="PF00119">
    <property type="entry name" value="ATP-synt_A"/>
    <property type="match status" value="1"/>
</dbReference>
<dbReference type="PRINTS" id="PR00123">
    <property type="entry name" value="ATPASEA"/>
</dbReference>
<feature type="transmembrane region" description="Helical" evidence="11">
    <location>
        <begin position="110"/>
        <end position="129"/>
    </location>
</feature>
<comment type="caution">
    <text evidence="12">The sequence shown here is derived from an EMBL/GenBank/DDBJ whole genome shotgun (WGS) entry which is preliminary data.</text>
</comment>
<comment type="subcellular location">
    <subcellularLocation>
        <location evidence="11">Cell membrane</location>
        <topology evidence="11">Multi-pass membrane protein</topology>
    </subcellularLocation>
    <subcellularLocation>
        <location evidence="1">Membrane</location>
        <topology evidence="1">Multi-pass membrane protein</topology>
    </subcellularLocation>
</comment>
<evidence type="ECO:0000313" key="13">
    <source>
        <dbReference type="Proteomes" id="UP000247612"/>
    </source>
</evidence>
<dbReference type="GO" id="GO:0045259">
    <property type="term" value="C:proton-transporting ATP synthase complex"/>
    <property type="evidence" value="ECO:0007669"/>
    <property type="project" value="UniProtKB-KW"/>
</dbReference>
<keyword evidence="7 11" id="KW-1133">Transmembrane helix</keyword>
<sequence>MENFDGILLTIGSLEIQIHVSILVWLAICTIVAVLMVVLGSKFKKADASQAPHGVLLVAEAAVQLVIWIVNNSLGKRTRKFLPLYGTMIIIMLLSNLSSLLGVQAPTSNLSVNATLAVIMFCVIQFTAFKEQGILGHLKGWTEPIWILTPLNILGDCVFPLSLSLRLFGNMLGGTIIMTLIYSLFAVLNNLFTGLGVSLFIVTPFLHMYFDIFSGCIQTYIFFTLSTFFLGQAFPEED</sequence>
<keyword evidence="10 11" id="KW-0066">ATP synthesis</keyword>
<evidence type="ECO:0000256" key="2">
    <source>
        <dbReference type="ARBA" id="ARBA00006810"/>
    </source>
</evidence>
<keyword evidence="5 11" id="KW-0812">Transmembrane</keyword>
<evidence type="ECO:0000256" key="9">
    <source>
        <dbReference type="ARBA" id="ARBA00023136"/>
    </source>
</evidence>
<dbReference type="HAMAP" id="MF_01393">
    <property type="entry name" value="ATP_synth_a_bact"/>
    <property type="match status" value="1"/>
</dbReference>
<feature type="transmembrane region" description="Helical" evidence="11">
    <location>
        <begin position="16"/>
        <end position="39"/>
    </location>
</feature>
<keyword evidence="9 11" id="KW-0472">Membrane</keyword>
<keyword evidence="6 11" id="KW-0375">Hydrogen ion transport</keyword>
<evidence type="ECO:0000256" key="6">
    <source>
        <dbReference type="ARBA" id="ARBA00022781"/>
    </source>
</evidence>
<evidence type="ECO:0000256" key="3">
    <source>
        <dbReference type="ARBA" id="ARBA00022448"/>
    </source>
</evidence>
<dbReference type="STRING" id="1034346.GCA_000313565_00978"/>
<dbReference type="PANTHER" id="PTHR42823">
    <property type="entry name" value="ATP SYNTHASE SUBUNIT A, CHLOROPLASTIC"/>
    <property type="match status" value="1"/>
</dbReference>
<dbReference type="PANTHER" id="PTHR42823:SF3">
    <property type="entry name" value="ATP SYNTHASE SUBUNIT A, CHLOROPLASTIC"/>
    <property type="match status" value="1"/>
</dbReference>
<dbReference type="Gene3D" id="1.20.120.220">
    <property type="entry name" value="ATP synthase, F0 complex, subunit A"/>
    <property type="match status" value="1"/>
</dbReference>